<dbReference type="AlphaFoldDB" id="A0A078AN11"/>
<gene>
    <name evidence="9" type="primary">Contig9819.g10502</name>
    <name evidence="9" type="ORF">STYLEM_11787</name>
</gene>
<dbReference type="PANTHER" id="PTHR46491">
    <property type="entry name" value="CDGSH IRON SULFUR DOMAIN PROTEIN HOMOLOG"/>
    <property type="match status" value="1"/>
</dbReference>
<keyword evidence="6" id="KW-0597">Phosphoprotein</keyword>
<dbReference type="Pfam" id="PF01627">
    <property type="entry name" value="Hpt"/>
    <property type="match status" value="1"/>
</dbReference>
<name>A0A078AN11_STYLE</name>
<dbReference type="Gene3D" id="1.20.120.160">
    <property type="entry name" value="HPT domain"/>
    <property type="match status" value="1"/>
</dbReference>
<protein>
    <submittedName>
        <fullName evidence="9">Glutamate synthase</fullName>
    </submittedName>
</protein>
<accession>A0A078AN11</accession>
<evidence type="ECO:0000256" key="1">
    <source>
        <dbReference type="ARBA" id="ARBA00022714"/>
    </source>
</evidence>
<feature type="compositionally biased region" description="Basic and acidic residues" evidence="7">
    <location>
        <begin position="248"/>
        <end position="260"/>
    </location>
</feature>
<evidence type="ECO:0000256" key="2">
    <source>
        <dbReference type="ARBA" id="ARBA00022723"/>
    </source>
</evidence>
<dbReference type="GO" id="GO:0005739">
    <property type="term" value="C:mitochondrion"/>
    <property type="evidence" value="ECO:0007669"/>
    <property type="project" value="TreeGrafter"/>
</dbReference>
<dbReference type="InterPro" id="IPR008207">
    <property type="entry name" value="Sig_transdc_His_kin_Hpt_dom"/>
</dbReference>
<reference evidence="9 10" key="1">
    <citation type="submission" date="2014-06" db="EMBL/GenBank/DDBJ databases">
        <authorList>
            <person name="Swart Estienne"/>
        </authorList>
    </citation>
    <scope>NUCLEOTIDE SEQUENCE [LARGE SCALE GENOMIC DNA]</scope>
    <source>
        <strain evidence="9 10">130c</strain>
    </source>
</reference>
<dbReference type="InterPro" id="IPR042216">
    <property type="entry name" value="MitoNEET_CISD"/>
</dbReference>
<keyword evidence="2" id="KW-0479">Metal-binding</keyword>
<evidence type="ECO:0000313" key="9">
    <source>
        <dbReference type="EMBL" id="CDW82752.1"/>
    </source>
</evidence>
<dbReference type="GO" id="GO:0046872">
    <property type="term" value="F:metal ion binding"/>
    <property type="evidence" value="ECO:0007669"/>
    <property type="project" value="UniProtKB-KW"/>
</dbReference>
<comment type="cofactor">
    <cofactor evidence="5">
        <name>[2Fe-2S] cluster</name>
        <dbReference type="ChEBI" id="CHEBI:190135"/>
    </cofactor>
</comment>
<evidence type="ECO:0000256" key="3">
    <source>
        <dbReference type="ARBA" id="ARBA00023004"/>
    </source>
</evidence>
<keyword evidence="3" id="KW-0408">Iron</keyword>
<evidence type="ECO:0000256" key="6">
    <source>
        <dbReference type="PROSITE-ProRule" id="PRU00110"/>
    </source>
</evidence>
<dbReference type="InterPro" id="IPR018967">
    <property type="entry name" value="FeS-contain_CDGSH-typ"/>
</dbReference>
<dbReference type="PANTHER" id="PTHR46491:SF3">
    <property type="entry name" value="CDGSH IRON-SULFUR DOMAIN-CONTAINING PROTEIN 3, MITOCHONDRIAL"/>
    <property type="match status" value="1"/>
</dbReference>
<feature type="domain" description="HPt" evidence="8">
    <location>
        <begin position="1"/>
        <end position="99"/>
    </location>
</feature>
<keyword evidence="10" id="KW-1185">Reference proteome</keyword>
<sequence length="654" mass="75616">MLIRLLAQFVTQTLPGNLKNIEEHMNSNDSSLMYRPAHTVVGSSRMIGFLRLGDICDLMQKCVNAGNTNPNYDSYRYYYDVALLEKKNIEDAYEKLKNGDTSDKITFELKFPNLRKRHSSKLAIDQPNEEAKVQQQNEIKDQLSKIDSLLYQIIKIIYSWFSDKTVNSDEGNYKPQINYQKNVAPEVKVEPVKKVEEPPKVQPKGTRFGKKAAQAPIQIVNQKNIVAEEPYNNKAVLQQPAKVELKKEEPLKKEEQKKQEQVQQSQPIDNLKVPLKNTIPKNNYLKKEGSGDSKFQNARRGSLSYNQKQMSQDDYDLEDFDEEYPFDDVDYFNYENSSNHKKVLQYSDFQTQKGEKSNTDDTIQQTLGIVFKDTLQNFEPIYVASIIDSLNQLNGDYQQYYRALDLEEVLEKAELQINTLFGEMLRQRKLPEDIGFHSQDLVSIVNSFQISFAGNTDLYEKAQALAIKFKYTFQEKDTIRFVYSLLQMKMKISQELKDQVRNIQRDTQHVTTYSENKTIDTLSLPDKLKYNQIITILNIPVNHNNENEFITDRAELPADLKPLSPAKKSYKVFLKEGETYLYCTCGASNNQPFCDGSHKDLQGFKPLKFTHQDEDKIIGLCGCKLNKVEKGAYCDGSHKKIDYDSIEKERIKFI</sequence>
<dbReference type="GO" id="GO:0000160">
    <property type="term" value="P:phosphorelay signal transduction system"/>
    <property type="evidence" value="ECO:0007669"/>
    <property type="project" value="InterPro"/>
</dbReference>
<dbReference type="PROSITE" id="PS50894">
    <property type="entry name" value="HPT"/>
    <property type="match status" value="1"/>
</dbReference>
<dbReference type="InterPro" id="IPR036641">
    <property type="entry name" value="HPT_dom_sf"/>
</dbReference>
<dbReference type="Gene3D" id="3.40.5.90">
    <property type="entry name" value="CDGSH iron-sulfur domain, mitoNEET-type"/>
    <property type="match status" value="1"/>
</dbReference>
<evidence type="ECO:0000256" key="7">
    <source>
        <dbReference type="SAM" id="MobiDB-lite"/>
    </source>
</evidence>
<organism evidence="9 10">
    <name type="scientific">Stylonychia lemnae</name>
    <name type="common">Ciliate</name>
    <dbReference type="NCBI Taxonomy" id="5949"/>
    <lineage>
        <taxon>Eukaryota</taxon>
        <taxon>Sar</taxon>
        <taxon>Alveolata</taxon>
        <taxon>Ciliophora</taxon>
        <taxon>Intramacronucleata</taxon>
        <taxon>Spirotrichea</taxon>
        <taxon>Stichotrichia</taxon>
        <taxon>Sporadotrichida</taxon>
        <taxon>Oxytrichidae</taxon>
        <taxon>Stylonychinae</taxon>
        <taxon>Stylonychia</taxon>
    </lineage>
</organism>
<dbReference type="GO" id="GO:0051537">
    <property type="term" value="F:2 iron, 2 sulfur cluster binding"/>
    <property type="evidence" value="ECO:0007669"/>
    <property type="project" value="UniProtKB-KW"/>
</dbReference>
<dbReference type="SUPFAM" id="SSF47226">
    <property type="entry name" value="Histidine-containing phosphotransfer domain, HPT domain"/>
    <property type="match status" value="1"/>
</dbReference>
<feature type="compositionally biased region" description="Polar residues" evidence="7">
    <location>
        <begin position="303"/>
        <end position="312"/>
    </location>
</feature>
<dbReference type="SMART" id="SM00704">
    <property type="entry name" value="ZnF_CDGSH"/>
    <property type="match status" value="2"/>
</dbReference>
<feature type="region of interest" description="Disordered" evidence="7">
    <location>
        <begin position="248"/>
        <end position="312"/>
    </location>
</feature>
<dbReference type="InParanoid" id="A0A078AN11"/>
<evidence type="ECO:0000313" key="10">
    <source>
        <dbReference type="Proteomes" id="UP000039865"/>
    </source>
</evidence>
<keyword evidence="4" id="KW-0411">Iron-sulfur</keyword>
<dbReference type="Pfam" id="PF09360">
    <property type="entry name" value="zf-CDGSH"/>
    <property type="match status" value="1"/>
</dbReference>
<proteinExistence type="predicted"/>
<evidence type="ECO:0000256" key="4">
    <source>
        <dbReference type="ARBA" id="ARBA00023014"/>
    </source>
</evidence>
<dbReference type="OrthoDB" id="15717at2759"/>
<dbReference type="InterPro" id="IPR052950">
    <property type="entry name" value="CISD"/>
</dbReference>
<evidence type="ECO:0000259" key="8">
    <source>
        <dbReference type="PROSITE" id="PS50894"/>
    </source>
</evidence>
<keyword evidence="1" id="KW-0001">2Fe-2S</keyword>
<dbReference type="EMBL" id="CCKQ01011210">
    <property type="protein sequence ID" value="CDW82752.1"/>
    <property type="molecule type" value="Genomic_DNA"/>
</dbReference>
<feature type="modified residue" description="Phosphohistidine" evidence="6">
    <location>
        <position position="38"/>
    </location>
</feature>
<dbReference type="Proteomes" id="UP000039865">
    <property type="component" value="Unassembled WGS sequence"/>
</dbReference>
<evidence type="ECO:0000256" key="5">
    <source>
        <dbReference type="ARBA" id="ARBA00034078"/>
    </source>
</evidence>